<proteinExistence type="predicted"/>
<sequence length="107" mass="11699">MSWVVYLIALIGFIRSCTSSDQLPPIIVVFFVLLIIKIFTGSFLAGLLYWGFVIVTAFVLGIVGQIIGVITLEGDALNVQMYGLLILSMIIVGWYGLKLMLTGKIGK</sequence>
<dbReference type="EMBL" id="JAAOCP010000009">
    <property type="protein sequence ID" value="MBJ7639396.1"/>
    <property type="molecule type" value="Genomic_DNA"/>
</dbReference>
<reference evidence="3" key="1">
    <citation type="submission" date="2020-02" db="EMBL/GenBank/DDBJ databases">
        <authorList>
            <person name="Fontana A."/>
            <person name="Patrone V."/>
            <person name="Morelli L."/>
        </authorList>
    </citation>
    <scope>NUCLEOTIDE SEQUENCE</scope>
    <source>
        <strain evidence="2">CCUG 30943</strain>
        <strain evidence="3">CCUG 43002</strain>
    </source>
</reference>
<organism evidence="3 4">
    <name type="scientific">Weissella confusa</name>
    <name type="common">Lactobacillus confusus</name>
    <dbReference type="NCBI Taxonomy" id="1583"/>
    <lineage>
        <taxon>Bacteria</taxon>
        <taxon>Bacillati</taxon>
        <taxon>Bacillota</taxon>
        <taxon>Bacilli</taxon>
        <taxon>Lactobacillales</taxon>
        <taxon>Lactobacillaceae</taxon>
        <taxon>Weissella</taxon>
    </lineage>
</organism>
<accession>A0A4Z0RK21</accession>
<feature type="transmembrane region" description="Helical" evidence="1">
    <location>
        <begin position="26"/>
        <end position="45"/>
    </location>
</feature>
<keyword evidence="1" id="KW-0472">Membrane</keyword>
<evidence type="ECO:0000313" key="3">
    <source>
        <dbReference type="EMBL" id="MBJ7639396.1"/>
    </source>
</evidence>
<evidence type="ECO:0000313" key="4">
    <source>
        <dbReference type="Proteomes" id="UP000728106"/>
    </source>
</evidence>
<evidence type="ECO:0000256" key="1">
    <source>
        <dbReference type="SAM" id="Phobius"/>
    </source>
</evidence>
<protein>
    <submittedName>
        <fullName evidence="3">Uncharacterized protein</fullName>
    </submittedName>
</protein>
<keyword evidence="1" id="KW-0812">Transmembrane</keyword>
<dbReference type="GeneID" id="57978732"/>
<evidence type="ECO:0000313" key="2">
    <source>
        <dbReference type="EMBL" id="MBJ7633012.1"/>
    </source>
</evidence>
<dbReference type="Proteomes" id="UP000808038">
    <property type="component" value="Unassembled WGS sequence"/>
</dbReference>
<feature type="transmembrane region" description="Helical" evidence="1">
    <location>
        <begin position="79"/>
        <end position="97"/>
    </location>
</feature>
<name>A0A4Z0RK21_WEICO</name>
<reference evidence="3 4" key="2">
    <citation type="journal article" date="2021" name="Int. J. Food Microbiol.">
        <title>Safety demonstration of a microbial species for use in the food chain: Weissella confusa.</title>
        <authorList>
            <person name="Bourdichon F."/>
            <person name="Patrone V."/>
            <person name="Fontana A."/>
            <person name="Milani G."/>
            <person name="Morelli L."/>
        </authorList>
    </citation>
    <scope>NUCLEOTIDE SEQUENCE [LARGE SCALE GENOMIC DNA]</scope>
    <source>
        <strain evidence="2">CCUG 30943</strain>
        <strain evidence="3 4">CCUG 43002</strain>
    </source>
</reference>
<gene>
    <name evidence="3" type="ORF">HAU20_08380</name>
    <name evidence="2" type="ORF">HAU43_07935</name>
</gene>
<feature type="transmembrane region" description="Helical" evidence="1">
    <location>
        <begin position="52"/>
        <end position="73"/>
    </location>
</feature>
<dbReference type="Proteomes" id="UP000728106">
    <property type="component" value="Unassembled WGS sequence"/>
</dbReference>
<dbReference type="AlphaFoldDB" id="A0A4Z0RK21"/>
<comment type="caution">
    <text evidence="3">The sequence shown here is derived from an EMBL/GenBank/DDBJ whole genome shotgun (WGS) entry which is preliminary data.</text>
</comment>
<keyword evidence="1" id="KW-1133">Transmembrane helix</keyword>
<dbReference type="RefSeq" id="WP_003610569.1">
    <property type="nucleotide sequence ID" value="NZ_ALXH01000138.1"/>
</dbReference>
<dbReference type="EMBL" id="JAAOCX010000009">
    <property type="protein sequence ID" value="MBJ7633012.1"/>
    <property type="molecule type" value="Genomic_DNA"/>
</dbReference>
<keyword evidence="4" id="KW-1185">Reference proteome</keyword>